<accession>A0A7W3J8C7</accession>
<dbReference type="GO" id="GO:0009002">
    <property type="term" value="F:serine-type D-Ala-D-Ala carboxypeptidase activity"/>
    <property type="evidence" value="ECO:0007669"/>
    <property type="project" value="UniProtKB-EC"/>
</dbReference>
<evidence type="ECO:0000313" key="3">
    <source>
        <dbReference type="EMBL" id="MBA8808173.1"/>
    </source>
</evidence>
<feature type="compositionally biased region" description="Low complexity" evidence="1">
    <location>
        <begin position="40"/>
        <end position="83"/>
    </location>
</feature>
<dbReference type="Proteomes" id="UP000540568">
    <property type="component" value="Unassembled WGS sequence"/>
</dbReference>
<dbReference type="GO" id="GO:0006508">
    <property type="term" value="P:proteolysis"/>
    <property type="evidence" value="ECO:0007669"/>
    <property type="project" value="InterPro"/>
</dbReference>
<comment type="caution">
    <text evidence="3">The sequence shown here is derived from an EMBL/GenBank/DDBJ whole genome shotgun (WGS) entry which is preliminary data.</text>
</comment>
<gene>
    <name evidence="3" type="ORF">FHX71_002115</name>
</gene>
<dbReference type="SUPFAM" id="SSF55166">
    <property type="entry name" value="Hedgehog/DD-peptidase"/>
    <property type="match status" value="1"/>
</dbReference>
<dbReference type="CDD" id="cd14852">
    <property type="entry name" value="LD-carboxypeptidase"/>
    <property type="match status" value="1"/>
</dbReference>
<dbReference type="AlphaFoldDB" id="A0A7W3J8C7"/>
<evidence type="ECO:0000259" key="2">
    <source>
        <dbReference type="Pfam" id="PF02557"/>
    </source>
</evidence>
<feature type="region of interest" description="Disordered" evidence="1">
    <location>
        <begin position="40"/>
        <end position="131"/>
    </location>
</feature>
<keyword evidence="4" id="KW-1185">Reference proteome</keyword>
<dbReference type="InterPro" id="IPR058193">
    <property type="entry name" value="VanY/YodJ_core_dom"/>
</dbReference>
<dbReference type="Gene3D" id="3.30.1380.10">
    <property type="match status" value="1"/>
</dbReference>
<dbReference type="PANTHER" id="PTHR34385:SF1">
    <property type="entry name" value="PEPTIDOGLYCAN L-ALANYL-D-GLUTAMATE ENDOPEPTIDASE CWLK"/>
    <property type="match status" value="1"/>
</dbReference>
<dbReference type="EC" id="3.4.16.4" evidence="3"/>
<dbReference type="InterPro" id="IPR052179">
    <property type="entry name" value="DD-CPase-like"/>
</dbReference>
<reference evidence="3 4" key="1">
    <citation type="submission" date="2020-07" db="EMBL/GenBank/DDBJ databases">
        <title>Sequencing the genomes of 1000 actinobacteria strains.</title>
        <authorList>
            <person name="Klenk H.-P."/>
        </authorList>
    </citation>
    <scope>NUCLEOTIDE SEQUENCE [LARGE SCALE GENOMIC DNA]</scope>
    <source>
        <strain evidence="3 4">DSM 44121</strain>
    </source>
</reference>
<evidence type="ECO:0000256" key="1">
    <source>
        <dbReference type="SAM" id="MobiDB-lite"/>
    </source>
</evidence>
<proteinExistence type="predicted"/>
<keyword evidence="3" id="KW-0378">Hydrolase</keyword>
<dbReference type="InterPro" id="IPR003709">
    <property type="entry name" value="VanY-like_core_dom"/>
</dbReference>
<dbReference type="InterPro" id="IPR009045">
    <property type="entry name" value="Zn_M74/Hedgehog-like"/>
</dbReference>
<organism evidence="3 4">
    <name type="scientific">Promicromonospora sukumoe</name>
    <dbReference type="NCBI Taxonomy" id="88382"/>
    <lineage>
        <taxon>Bacteria</taxon>
        <taxon>Bacillati</taxon>
        <taxon>Actinomycetota</taxon>
        <taxon>Actinomycetes</taxon>
        <taxon>Micrococcales</taxon>
        <taxon>Promicromonosporaceae</taxon>
        <taxon>Promicromonospora</taxon>
    </lineage>
</organism>
<dbReference type="RefSeq" id="WP_182616016.1">
    <property type="nucleotide sequence ID" value="NZ_BAAATF010000003.1"/>
</dbReference>
<keyword evidence="3" id="KW-0645">Protease</keyword>
<sequence>MTTFPDISPVPRAVVVLAAATFLATTTLLSGCAAGAATSGLPGSGQAAGAASGPASSEQSGTGAGEASAEAPAAAAGTTPEPARAQAGTDERAAAVGSDSQDPDGPDPDGSRPDAARPADASAVGQEDPAQNLDLSARSATDPASPWVVVNKRTPLDPVDHEPDLTTVRGYLVRPDVAPDLTALLAAADADGVRLTLRSAYRGYAKQAAVYEGWVAQLGAAQADAVSARPGHSEHQTGLAVDVGGTTRPECDFEPCFGRTPEGRWVAEHATTYGFLVRYTPQNSAVTGYAPEAWHLRWVGRDLTAYLDDAGITTLEEAFDVPGGGYAR</sequence>
<feature type="domain" description="D-alanyl-D-alanine carboxypeptidase-like core" evidence="2">
    <location>
        <begin position="173"/>
        <end position="300"/>
    </location>
</feature>
<dbReference type="PANTHER" id="PTHR34385">
    <property type="entry name" value="D-ALANYL-D-ALANINE CARBOXYPEPTIDASE"/>
    <property type="match status" value="1"/>
</dbReference>
<name>A0A7W3J8C7_9MICO</name>
<evidence type="ECO:0000313" key="4">
    <source>
        <dbReference type="Proteomes" id="UP000540568"/>
    </source>
</evidence>
<protein>
    <submittedName>
        <fullName evidence="3">D-alanyl-D-alanine carboxypeptidase</fullName>
        <ecNumber evidence="3">3.4.16.4</ecNumber>
    </submittedName>
</protein>
<keyword evidence="3" id="KW-0121">Carboxypeptidase</keyword>
<dbReference type="EMBL" id="JACGWV010000001">
    <property type="protein sequence ID" value="MBA8808173.1"/>
    <property type="molecule type" value="Genomic_DNA"/>
</dbReference>
<dbReference type="Pfam" id="PF02557">
    <property type="entry name" value="VanY"/>
    <property type="match status" value="1"/>
</dbReference>